<dbReference type="Proteomes" id="UP000027265">
    <property type="component" value="Unassembled WGS sequence"/>
</dbReference>
<dbReference type="AlphaFoldDB" id="A0A067Q040"/>
<gene>
    <name evidence="1" type="ORF">JAAARDRAFT_623564</name>
</gene>
<proteinExistence type="predicted"/>
<evidence type="ECO:0000313" key="1">
    <source>
        <dbReference type="EMBL" id="KDQ59500.1"/>
    </source>
</evidence>
<reference evidence="2" key="1">
    <citation type="journal article" date="2014" name="Proc. Natl. Acad. Sci. U.S.A.">
        <title>Extensive sampling of basidiomycete genomes demonstrates inadequacy of the white-rot/brown-rot paradigm for wood decay fungi.</title>
        <authorList>
            <person name="Riley R."/>
            <person name="Salamov A.A."/>
            <person name="Brown D.W."/>
            <person name="Nagy L.G."/>
            <person name="Floudas D."/>
            <person name="Held B.W."/>
            <person name="Levasseur A."/>
            <person name="Lombard V."/>
            <person name="Morin E."/>
            <person name="Otillar R."/>
            <person name="Lindquist E.A."/>
            <person name="Sun H."/>
            <person name="LaButti K.M."/>
            <person name="Schmutz J."/>
            <person name="Jabbour D."/>
            <person name="Luo H."/>
            <person name="Baker S.E."/>
            <person name="Pisabarro A.G."/>
            <person name="Walton J.D."/>
            <person name="Blanchette R.A."/>
            <person name="Henrissat B."/>
            <person name="Martin F."/>
            <person name="Cullen D."/>
            <person name="Hibbett D.S."/>
            <person name="Grigoriev I.V."/>
        </authorList>
    </citation>
    <scope>NUCLEOTIDE SEQUENCE [LARGE SCALE GENOMIC DNA]</scope>
    <source>
        <strain evidence="2">MUCL 33604</strain>
    </source>
</reference>
<dbReference type="EMBL" id="KL197715">
    <property type="protein sequence ID" value="KDQ59500.1"/>
    <property type="molecule type" value="Genomic_DNA"/>
</dbReference>
<keyword evidence="2" id="KW-1185">Reference proteome</keyword>
<name>A0A067Q040_9AGAM</name>
<sequence length="71" mass="7923">MRGTALNFTAGRSLSSIARKYPCLFPAWIPFAVHPIGCSGLHGEVLMSSCRRSSIEQLPRFCFVAYSRPIY</sequence>
<accession>A0A067Q040</accession>
<organism evidence="1 2">
    <name type="scientific">Jaapia argillacea MUCL 33604</name>
    <dbReference type="NCBI Taxonomy" id="933084"/>
    <lineage>
        <taxon>Eukaryota</taxon>
        <taxon>Fungi</taxon>
        <taxon>Dikarya</taxon>
        <taxon>Basidiomycota</taxon>
        <taxon>Agaricomycotina</taxon>
        <taxon>Agaricomycetes</taxon>
        <taxon>Agaricomycetidae</taxon>
        <taxon>Jaapiales</taxon>
        <taxon>Jaapiaceae</taxon>
        <taxon>Jaapia</taxon>
    </lineage>
</organism>
<evidence type="ECO:0000313" key="2">
    <source>
        <dbReference type="Proteomes" id="UP000027265"/>
    </source>
</evidence>
<protein>
    <submittedName>
        <fullName evidence="1">Uncharacterized protein</fullName>
    </submittedName>
</protein>
<dbReference type="HOGENOM" id="CLU_2740393_0_0_1"/>
<dbReference type="InParanoid" id="A0A067Q040"/>